<accession>A0A0E9WKR9</accession>
<feature type="region of interest" description="Disordered" evidence="1">
    <location>
        <begin position="1"/>
        <end position="55"/>
    </location>
</feature>
<reference evidence="2" key="1">
    <citation type="submission" date="2014-11" db="EMBL/GenBank/DDBJ databases">
        <authorList>
            <person name="Amaro Gonzalez C."/>
        </authorList>
    </citation>
    <scope>NUCLEOTIDE SEQUENCE</scope>
</reference>
<evidence type="ECO:0000256" key="1">
    <source>
        <dbReference type="SAM" id="MobiDB-lite"/>
    </source>
</evidence>
<dbReference type="AlphaFoldDB" id="A0A0E9WKR9"/>
<protein>
    <submittedName>
        <fullName evidence="2">Uncharacterized protein</fullName>
    </submittedName>
</protein>
<dbReference type="EMBL" id="GBXM01017635">
    <property type="protein sequence ID" value="JAH90942.1"/>
    <property type="molecule type" value="Transcribed_RNA"/>
</dbReference>
<name>A0A0E9WKR9_ANGAN</name>
<evidence type="ECO:0000313" key="2">
    <source>
        <dbReference type="EMBL" id="JAH90942.1"/>
    </source>
</evidence>
<proteinExistence type="predicted"/>
<sequence>MDGTCNSGESSQDWPFSQNFLKGTAKTHPGSHRRSQKNPLGQCSLLHNKKKTGQK</sequence>
<feature type="compositionally biased region" description="Polar residues" evidence="1">
    <location>
        <begin position="1"/>
        <end position="21"/>
    </location>
</feature>
<reference evidence="2" key="2">
    <citation type="journal article" date="2015" name="Fish Shellfish Immunol.">
        <title>Early steps in the European eel (Anguilla anguilla)-Vibrio vulnificus interaction in the gills: Role of the RtxA13 toxin.</title>
        <authorList>
            <person name="Callol A."/>
            <person name="Pajuelo D."/>
            <person name="Ebbesson L."/>
            <person name="Teles M."/>
            <person name="MacKenzie S."/>
            <person name="Amaro C."/>
        </authorList>
    </citation>
    <scope>NUCLEOTIDE SEQUENCE</scope>
</reference>
<organism evidence="2">
    <name type="scientific">Anguilla anguilla</name>
    <name type="common">European freshwater eel</name>
    <name type="synonym">Muraena anguilla</name>
    <dbReference type="NCBI Taxonomy" id="7936"/>
    <lineage>
        <taxon>Eukaryota</taxon>
        <taxon>Metazoa</taxon>
        <taxon>Chordata</taxon>
        <taxon>Craniata</taxon>
        <taxon>Vertebrata</taxon>
        <taxon>Euteleostomi</taxon>
        <taxon>Actinopterygii</taxon>
        <taxon>Neopterygii</taxon>
        <taxon>Teleostei</taxon>
        <taxon>Anguilliformes</taxon>
        <taxon>Anguillidae</taxon>
        <taxon>Anguilla</taxon>
    </lineage>
</organism>